<dbReference type="EMBL" id="CAJVCH010223708">
    <property type="protein sequence ID" value="CAG7732047.1"/>
    <property type="molecule type" value="Genomic_DNA"/>
</dbReference>
<keyword evidence="2" id="KW-1185">Reference proteome</keyword>
<dbReference type="Proteomes" id="UP000708208">
    <property type="component" value="Unassembled WGS sequence"/>
</dbReference>
<reference evidence="1" key="1">
    <citation type="submission" date="2021-06" db="EMBL/GenBank/DDBJ databases">
        <authorList>
            <person name="Hodson N. C."/>
            <person name="Mongue J. A."/>
            <person name="Jaron S. K."/>
        </authorList>
    </citation>
    <scope>NUCLEOTIDE SEQUENCE</scope>
</reference>
<sequence length="53" mass="5822">MEWGEGGRLRAIFYILGLAAVGSSKLDPSEIRAIQVGFRIPFVDVKKATDQTI</sequence>
<feature type="non-terminal residue" evidence="1">
    <location>
        <position position="1"/>
    </location>
</feature>
<organism evidence="1 2">
    <name type="scientific">Allacma fusca</name>
    <dbReference type="NCBI Taxonomy" id="39272"/>
    <lineage>
        <taxon>Eukaryota</taxon>
        <taxon>Metazoa</taxon>
        <taxon>Ecdysozoa</taxon>
        <taxon>Arthropoda</taxon>
        <taxon>Hexapoda</taxon>
        <taxon>Collembola</taxon>
        <taxon>Symphypleona</taxon>
        <taxon>Sminthuridae</taxon>
        <taxon>Allacma</taxon>
    </lineage>
</organism>
<evidence type="ECO:0000313" key="1">
    <source>
        <dbReference type="EMBL" id="CAG7732047.1"/>
    </source>
</evidence>
<proteinExistence type="predicted"/>
<name>A0A8J2PA78_9HEXA</name>
<accession>A0A8J2PA78</accession>
<protein>
    <submittedName>
        <fullName evidence="1">Uncharacterized protein</fullName>
    </submittedName>
</protein>
<evidence type="ECO:0000313" key="2">
    <source>
        <dbReference type="Proteomes" id="UP000708208"/>
    </source>
</evidence>
<gene>
    <name evidence="1" type="ORF">AFUS01_LOCUS20586</name>
</gene>
<comment type="caution">
    <text evidence="1">The sequence shown here is derived from an EMBL/GenBank/DDBJ whole genome shotgun (WGS) entry which is preliminary data.</text>
</comment>
<dbReference type="AlphaFoldDB" id="A0A8J2PA78"/>